<evidence type="ECO:0000313" key="9">
    <source>
        <dbReference type="EMBL" id="ORY86023.1"/>
    </source>
</evidence>
<feature type="compositionally biased region" description="Polar residues" evidence="6">
    <location>
        <begin position="435"/>
        <end position="448"/>
    </location>
</feature>
<feature type="compositionally biased region" description="Acidic residues" evidence="6">
    <location>
        <begin position="212"/>
        <end position="221"/>
    </location>
</feature>
<dbReference type="InterPro" id="IPR049730">
    <property type="entry name" value="SNF2/RAD54-like_C"/>
</dbReference>
<keyword evidence="5" id="KW-0539">Nucleus</keyword>
<dbReference type="GO" id="GO:0016787">
    <property type="term" value="F:hydrolase activity"/>
    <property type="evidence" value="ECO:0007669"/>
    <property type="project" value="UniProtKB-KW"/>
</dbReference>
<dbReference type="InterPro" id="IPR001650">
    <property type="entry name" value="Helicase_C-like"/>
</dbReference>
<accession>A0A1Y2FPV7</accession>
<dbReference type="SUPFAM" id="SSF52540">
    <property type="entry name" value="P-loop containing nucleoside triphosphate hydrolases"/>
    <property type="match status" value="2"/>
</dbReference>
<evidence type="ECO:0000259" key="7">
    <source>
        <dbReference type="PROSITE" id="PS51192"/>
    </source>
</evidence>
<evidence type="ECO:0000259" key="8">
    <source>
        <dbReference type="PROSITE" id="PS51194"/>
    </source>
</evidence>
<dbReference type="Proteomes" id="UP000193467">
    <property type="component" value="Unassembled WGS sequence"/>
</dbReference>
<dbReference type="InterPro" id="IPR014001">
    <property type="entry name" value="Helicase_ATP-bd"/>
</dbReference>
<dbReference type="FunFam" id="3.40.50.10810:FF:000019">
    <property type="entry name" value="DNA excision repair protein ERCC-6-like 2 isoform X1"/>
    <property type="match status" value="1"/>
</dbReference>
<dbReference type="PANTHER" id="PTHR45629">
    <property type="entry name" value="SNF2/RAD54 FAMILY MEMBER"/>
    <property type="match status" value="1"/>
</dbReference>
<feature type="region of interest" description="Disordered" evidence="6">
    <location>
        <begin position="1291"/>
        <end position="1379"/>
    </location>
</feature>
<keyword evidence="4" id="KW-0067">ATP-binding</keyword>
<evidence type="ECO:0000313" key="10">
    <source>
        <dbReference type="Proteomes" id="UP000193467"/>
    </source>
</evidence>
<proteinExistence type="predicted"/>
<name>A0A1Y2FPV7_9BASI</name>
<feature type="compositionally biased region" description="Basic and acidic residues" evidence="6">
    <location>
        <begin position="241"/>
        <end position="255"/>
    </location>
</feature>
<feature type="compositionally biased region" description="Basic and acidic residues" evidence="6">
    <location>
        <begin position="197"/>
        <end position="211"/>
    </location>
</feature>
<feature type="domain" description="Helicase C-terminal" evidence="8">
    <location>
        <begin position="1028"/>
        <end position="1183"/>
    </location>
</feature>
<feature type="domain" description="Helicase ATP-binding" evidence="7">
    <location>
        <begin position="648"/>
        <end position="835"/>
    </location>
</feature>
<organism evidence="9 10">
    <name type="scientific">Leucosporidium creatinivorum</name>
    <dbReference type="NCBI Taxonomy" id="106004"/>
    <lineage>
        <taxon>Eukaryota</taxon>
        <taxon>Fungi</taxon>
        <taxon>Dikarya</taxon>
        <taxon>Basidiomycota</taxon>
        <taxon>Pucciniomycotina</taxon>
        <taxon>Microbotryomycetes</taxon>
        <taxon>Leucosporidiales</taxon>
        <taxon>Leucosporidium</taxon>
    </lineage>
</organism>
<sequence>MAFGSATLPVRTKIKVTTKATVKTTTTSSSVASTSELPAKGRKLADDSSQSQPPPKRRESLPDPTDSEDDDDPDFGRSAKEKTREEAEDLMQKEAVKRAKEAEKIKKAECRKQGIEYVPPPKVKKARKSRVKDESDDEPLPVVRRPPPRTTASLRARAGDSTDSDEDKNVTKSRYDPEARKRELAQRTGYNIGGLGGRDKGKGKAKEKDLDESTTSDEFEGEGYLKKRHSYAGSGKNRRRIYPDTERGRAQEIKSHLKRRWVNKKHPERMSAYRKRMEELHNPLVQLLNVEITVVNSDNESMYDGSDDNNHSFNLRTDSEDDEKPPVARQAPPRPKKPLATPMLDHVDRKVKRESSSEDVKPLNKEEEDVKPFIKREEEDVKPVITPMLTLSDDESEPATEPDNDDDESPSDRLAHRLSLVDVKPVIHPSPPPVASTSKLPDTAQDVNMLSLVDDSGSEPPTEDEGPILPLPPSNIKKEADPTPMISLSDSEPEPETEVEVEDDGSDAMDLDEDEEMDPTTKMLLDDRRKQLEKKREAEKKRIRREDEERIRRKMEEASKGGDSDCEDDNLVTELSHSQAIEQAASQVASQAIPKEGKPVLKGRPKFPIFTQEQLTTGRHRLSSEHEIPTPINRFLRPYQRDGVDFLHHQFSKGMGGVLGDDMGLGKTIQVIAFLSAVMNKTGRRQDGGARSGAIRQIPSGEPLPAPSEHGLTCLIICPASVVHNWEREFQVWSYIDTVVYGGNDKKDRLRMFSMGHKDVVIAGFETARKNIDRLSREDFSIVIVDEAHRLKSHKAEVTQAIHRFDTRLRYGLTGTAVQNRLGELWSILNWAVPTQVGTAKQWGDLVTSPLKFTQKSDATDEQLALGRRRTIALAGSLLPRFWIRRTKESVKLQLPRKIDNIVLCPLTDTQKEVYRNIMQLDDVQILLTADDPCPCGSMDDSGVRYKQGKCCQQDWSKMIFKYMDLFRKISNHLALIYPDKEDKKTNPAKYQQDLAWVQAAFPDDWQNRKLGAVQNDYDPELCGKWKILCDLLDVWKAAGDKVLLFTNTLKILDLLEKRFEAKQYYKWSRLDGKVANDDRMALVDEFNDPKGGVDVFLISTRAGGVGLNLTAANRVVIFDPNWNPSHDLQAMDRSYRFGQTREVHVYRLVGAGTIEELIINRQQVKRALANMAYDANAERRLYTGVEGEKEHTGELYGVKNIFKYTEHFSLTEKAIKDCALAEAEYEDPEDEENADGSQRIKEIDENEVVKGLVDIGQQQHLTAAERRKKEEQEAIKRILTGAYTLESNATLGNSKAEEERARRAVQGQTLGSKPRAREDSPATKRDSKAADVKPAPKAPKSTAAWDPTARRGKKRKAPETGALPPKPKREVKVKSEQDVKVEVKREEVRIKPEPISPPRQASTSASTAASLSEAVAMLTEIKKRLGISSSVTFKQIVEASYPNRRDFTDWLDELVFMDEAGQKRALERLCLAYKNRRRA</sequence>
<gene>
    <name evidence="9" type="ORF">BCR35DRAFT_302664</name>
</gene>
<dbReference type="SMART" id="SM00490">
    <property type="entry name" value="HELICc"/>
    <property type="match status" value="1"/>
</dbReference>
<feature type="compositionally biased region" description="Low complexity" evidence="6">
    <location>
        <begin position="1333"/>
        <end position="1345"/>
    </location>
</feature>
<keyword evidence="10" id="KW-1185">Reference proteome</keyword>
<feature type="region of interest" description="Disordered" evidence="6">
    <location>
        <begin position="1"/>
        <end position="264"/>
    </location>
</feature>
<dbReference type="PROSITE" id="PS00690">
    <property type="entry name" value="DEAH_ATP_HELICASE"/>
    <property type="match status" value="1"/>
</dbReference>
<evidence type="ECO:0000256" key="3">
    <source>
        <dbReference type="ARBA" id="ARBA00022801"/>
    </source>
</evidence>
<feature type="compositionally biased region" description="Acidic residues" evidence="6">
    <location>
        <begin position="392"/>
        <end position="409"/>
    </location>
</feature>
<dbReference type="PROSITE" id="PS51194">
    <property type="entry name" value="HELICASE_CTER"/>
    <property type="match status" value="1"/>
</dbReference>
<evidence type="ECO:0000256" key="4">
    <source>
        <dbReference type="ARBA" id="ARBA00022840"/>
    </source>
</evidence>
<dbReference type="Pfam" id="PF00176">
    <property type="entry name" value="SNF2-rel_dom"/>
    <property type="match status" value="1"/>
</dbReference>
<reference evidence="9 10" key="1">
    <citation type="submission" date="2016-07" db="EMBL/GenBank/DDBJ databases">
        <title>Pervasive Adenine N6-methylation of Active Genes in Fungi.</title>
        <authorList>
            <consortium name="DOE Joint Genome Institute"/>
            <person name="Mondo S.J."/>
            <person name="Dannebaum R.O."/>
            <person name="Kuo R.C."/>
            <person name="Labutti K."/>
            <person name="Haridas S."/>
            <person name="Kuo A."/>
            <person name="Salamov A."/>
            <person name="Ahrendt S.R."/>
            <person name="Lipzen A."/>
            <person name="Sullivan W."/>
            <person name="Andreopoulos W.B."/>
            <person name="Clum A."/>
            <person name="Lindquist E."/>
            <person name="Daum C."/>
            <person name="Ramamoorthy G.K."/>
            <person name="Gryganskyi A."/>
            <person name="Culley D."/>
            <person name="Magnuson J.K."/>
            <person name="James T.Y."/>
            <person name="O'Malley M.A."/>
            <person name="Stajich J.E."/>
            <person name="Spatafora J.W."/>
            <person name="Visel A."/>
            <person name="Grigoriev I.V."/>
        </authorList>
    </citation>
    <scope>NUCLEOTIDE SEQUENCE [LARGE SCALE GENOMIC DNA]</scope>
    <source>
        <strain evidence="9 10">62-1032</strain>
    </source>
</reference>
<dbReference type="InterPro" id="IPR027417">
    <property type="entry name" value="P-loop_NTPase"/>
</dbReference>
<dbReference type="EMBL" id="MCGR01000015">
    <property type="protein sequence ID" value="ORY86023.1"/>
    <property type="molecule type" value="Genomic_DNA"/>
</dbReference>
<dbReference type="InParanoid" id="A0A1Y2FPV7"/>
<protein>
    <submittedName>
        <fullName evidence="9">p-loop containing nucleoside triphosphate hydrolase protein</fullName>
    </submittedName>
</protein>
<dbReference type="InterPro" id="IPR002464">
    <property type="entry name" value="DNA/RNA_helicase_DEAH_CS"/>
</dbReference>
<keyword evidence="2" id="KW-0547">Nucleotide-binding</keyword>
<dbReference type="GO" id="GO:0005634">
    <property type="term" value="C:nucleus"/>
    <property type="evidence" value="ECO:0007669"/>
    <property type="project" value="UniProtKB-SubCell"/>
</dbReference>
<feature type="compositionally biased region" description="Basic and acidic residues" evidence="6">
    <location>
        <begin position="1368"/>
        <end position="1379"/>
    </location>
</feature>
<evidence type="ECO:0000256" key="6">
    <source>
        <dbReference type="SAM" id="MobiDB-lite"/>
    </source>
</evidence>
<keyword evidence="3 9" id="KW-0378">Hydrolase</keyword>
<feature type="compositionally biased region" description="Basic and acidic residues" evidence="6">
    <location>
        <begin position="74"/>
        <end position="114"/>
    </location>
</feature>
<dbReference type="InterPro" id="IPR038718">
    <property type="entry name" value="SNF2-like_sf"/>
</dbReference>
<feature type="compositionally biased region" description="Acidic residues" evidence="6">
    <location>
        <begin position="491"/>
        <end position="518"/>
    </location>
</feature>
<dbReference type="STRING" id="106004.A0A1Y2FPV7"/>
<evidence type="ECO:0000256" key="1">
    <source>
        <dbReference type="ARBA" id="ARBA00004123"/>
    </source>
</evidence>
<dbReference type="Gene3D" id="3.40.50.300">
    <property type="entry name" value="P-loop containing nucleotide triphosphate hydrolases"/>
    <property type="match status" value="1"/>
</dbReference>
<feature type="region of interest" description="Disordered" evidence="6">
    <location>
        <begin position="299"/>
        <end position="544"/>
    </location>
</feature>
<dbReference type="PROSITE" id="PS51192">
    <property type="entry name" value="HELICASE_ATP_BIND_1"/>
    <property type="match status" value="1"/>
</dbReference>
<feature type="compositionally biased region" description="Basic and acidic residues" evidence="6">
    <location>
        <begin position="167"/>
        <end position="185"/>
    </location>
</feature>
<dbReference type="Pfam" id="PF00271">
    <property type="entry name" value="Helicase_C"/>
    <property type="match status" value="1"/>
</dbReference>
<dbReference type="PANTHER" id="PTHR45629:SF7">
    <property type="entry name" value="DNA EXCISION REPAIR PROTEIN ERCC-6-RELATED"/>
    <property type="match status" value="1"/>
</dbReference>
<evidence type="ECO:0000256" key="2">
    <source>
        <dbReference type="ARBA" id="ARBA00022741"/>
    </source>
</evidence>
<dbReference type="OrthoDB" id="413460at2759"/>
<feature type="compositionally biased region" description="Basic and acidic residues" evidence="6">
    <location>
        <begin position="1316"/>
        <end position="1332"/>
    </location>
</feature>
<dbReference type="InterPro" id="IPR000330">
    <property type="entry name" value="SNF2_N"/>
</dbReference>
<dbReference type="InterPro" id="IPR050496">
    <property type="entry name" value="SNF2_RAD54_helicase_repair"/>
</dbReference>
<feature type="compositionally biased region" description="Basic and acidic residues" evidence="6">
    <location>
        <begin position="345"/>
        <end position="382"/>
    </location>
</feature>
<feature type="compositionally biased region" description="Basic residues" evidence="6">
    <location>
        <begin position="226"/>
        <end position="240"/>
    </location>
</feature>
<dbReference type="GO" id="GO:0005524">
    <property type="term" value="F:ATP binding"/>
    <property type="evidence" value="ECO:0007669"/>
    <property type="project" value="InterPro"/>
</dbReference>
<evidence type="ECO:0000256" key="5">
    <source>
        <dbReference type="ARBA" id="ARBA00023242"/>
    </source>
</evidence>
<comment type="subcellular location">
    <subcellularLocation>
        <location evidence="1">Nucleus</location>
    </subcellularLocation>
</comment>
<feature type="compositionally biased region" description="Low complexity" evidence="6">
    <location>
        <begin position="15"/>
        <end position="35"/>
    </location>
</feature>
<feature type="compositionally biased region" description="Basic and acidic residues" evidence="6">
    <location>
        <begin position="524"/>
        <end position="544"/>
    </location>
</feature>
<dbReference type="CDD" id="cd18793">
    <property type="entry name" value="SF2_C_SNF"/>
    <property type="match status" value="1"/>
</dbReference>
<comment type="caution">
    <text evidence="9">The sequence shown here is derived from an EMBL/GenBank/DDBJ whole genome shotgun (WGS) entry which is preliminary data.</text>
</comment>
<dbReference type="SMART" id="SM00487">
    <property type="entry name" value="DEXDc"/>
    <property type="match status" value="1"/>
</dbReference>
<dbReference type="Gene3D" id="3.40.50.10810">
    <property type="entry name" value="Tandem AAA-ATPase domain"/>
    <property type="match status" value="1"/>
</dbReference>